<keyword evidence="1" id="KW-0175">Coiled coil</keyword>
<feature type="coiled-coil region" evidence="1">
    <location>
        <begin position="432"/>
        <end position="466"/>
    </location>
</feature>
<dbReference type="AlphaFoldDB" id="A0A7V9W4V5"/>
<dbReference type="InterPro" id="IPR027417">
    <property type="entry name" value="P-loop_NTPase"/>
</dbReference>
<dbReference type="Proteomes" id="UP000518091">
    <property type="component" value="Unassembled WGS sequence"/>
</dbReference>
<evidence type="ECO:0000313" key="3">
    <source>
        <dbReference type="EMBL" id="MCG6659937.1"/>
    </source>
</evidence>
<sequence length="675" mass="75490">MLGLTIKNIYLSASTNGGVFSTNLSLNKGLNIIRAENSSGKSTCVNSIAYGLGLEAILGPSRKKPFPSSLYETIYKSKKDGTPYFVHSSLVQLVIENSSRTTAVVTRDIKGDADKVNVSINGEGKDYFLGSSGSVGSAKSERGFHSWLAEFIGWSLPEVVTFEGKVTILYLECIFPLFFIEQKRGWSEIQANTPTYYGIKNLKKSAVEFCLSIDTFEHDKKVALLSNKIEKAEEDWASIVERAESIARFNLVELDNISELKKDGVKKSLDFFYAENETSLSLDDQINALTKLVKDLEKKTDGSKIDNEKINSQVSIVRALRNQYENVCNDLQLTLSSASDIDKKLSVLKKDLDQYQQLLRLQKVGSDISLDLSTDKCPICESDLYDTLGNKTSKREPMSLKANIDFLKNQVDFFSSIEIRSAKEIGELQDSIRLLNSRLELESNKLDELRSDFEDVNGALKQSIREKVRSEIKLKDAIRLQKIRDELNEMANYVYLSWATDSESLKILKNSSATSNKAVAVRKLESLIRANLVSFGFKESAISSISLSRQTLRPEQEGYDIVAESSASDYIRIIWSYTLALLEMAAEDKNTNHGGFVVFDEPRQHEASKFSFSNLIHKASESFEKGGQVIFATSLDAEDLEAACKDINVQTIYFHDYILSMDESSAEADPIPVKE</sequence>
<evidence type="ECO:0000313" key="5">
    <source>
        <dbReference type="Proteomes" id="UP000814353"/>
    </source>
</evidence>
<gene>
    <name evidence="2" type="ORF">H1D44_19750</name>
    <name evidence="3" type="ORF">HOP48_00015</name>
</gene>
<dbReference type="Proteomes" id="UP000814353">
    <property type="component" value="Unassembled WGS sequence"/>
</dbReference>
<comment type="caution">
    <text evidence="2">The sequence shown here is derived from an EMBL/GenBank/DDBJ whole genome shotgun (WGS) entry which is preliminary data.</text>
</comment>
<reference evidence="3 5" key="1">
    <citation type="submission" date="2020-05" db="EMBL/GenBank/DDBJ databases">
        <title>Comparative genomic analysis of denitrifying bacteria from Halomonas genus.</title>
        <authorList>
            <person name="Wang L."/>
            <person name="Shao Z."/>
        </authorList>
    </citation>
    <scope>NUCLEOTIDE SEQUENCE [LARGE SCALE GENOMIC DNA]</scope>
    <source>
        <strain evidence="3 5">DSM 17331</strain>
    </source>
</reference>
<name>A0A7V9W4V5_9GAMM</name>
<evidence type="ECO:0008006" key="6">
    <source>
        <dbReference type="Google" id="ProtNLM"/>
    </source>
</evidence>
<evidence type="ECO:0000313" key="4">
    <source>
        <dbReference type="Proteomes" id="UP000518091"/>
    </source>
</evidence>
<organism evidence="2 4">
    <name type="scientific">Billgrantia kenyensis</name>
    <dbReference type="NCBI Taxonomy" id="321266"/>
    <lineage>
        <taxon>Bacteria</taxon>
        <taxon>Pseudomonadati</taxon>
        <taxon>Pseudomonadota</taxon>
        <taxon>Gammaproteobacteria</taxon>
        <taxon>Oceanospirillales</taxon>
        <taxon>Halomonadaceae</taxon>
        <taxon>Billgrantia</taxon>
    </lineage>
</organism>
<keyword evidence="5" id="KW-1185">Reference proteome</keyword>
<proteinExistence type="predicted"/>
<dbReference type="EMBL" id="JABFUB010000001">
    <property type="protein sequence ID" value="MCG6659937.1"/>
    <property type="molecule type" value="Genomic_DNA"/>
</dbReference>
<evidence type="ECO:0000256" key="1">
    <source>
        <dbReference type="SAM" id="Coils"/>
    </source>
</evidence>
<accession>A0A7V9W4V5</accession>
<reference evidence="2 4" key="2">
    <citation type="submission" date="2020-07" db="EMBL/GenBank/DDBJ databases">
        <title>Identification of Halomonas strains.</title>
        <authorList>
            <person name="Xiao Z."/>
            <person name="Shen J."/>
        </authorList>
    </citation>
    <scope>NUCLEOTIDE SEQUENCE [LARGE SCALE GENOMIC DNA]</scope>
    <source>
        <strain evidence="2 4">DSM 17331</strain>
    </source>
</reference>
<dbReference type="Gene3D" id="3.40.50.300">
    <property type="entry name" value="P-loop containing nucleotide triphosphate hydrolases"/>
    <property type="match status" value="1"/>
</dbReference>
<protein>
    <recommendedName>
        <fullName evidence="6">AAA domain-containing protein</fullName>
    </recommendedName>
</protein>
<dbReference type="EMBL" id="JACEFT010000047">
    <property type="protein sequence ID" value="MBA2781113.1"/>
    <property type="molecule type" value="Genomic_DNA"/>
</dbReference>
<dbReference type="RefSeq" id="WP_181516985.1">
    <property type="nucleotide sequence ID" value="NZ_JABFUB010000001.1"/>
</dbReference>
<evidence type="ECO:0000313" key="2">
    <source>
        <dbReference type="EMBL" id="MBA2781113.1"/>
    </source>
</evidence>